<evidence type="ECO:0000256" key="1">
    <source>
        <dbReference type="ARBA" id="ARBA00010062"/>
    </source>
</evidence>
<protein>
    <recommendedName>
        <fullName evidence="3">Leucine-binding protein domain-containing protein</fullName>
    </recommendedName>
</protein>
<dbReference type="Proteomes" id="UP000063429">
    <property type="component" value="Chromosome"/>
</dbReference>
<dbReference type="PANTHER" id="PTHR47151:SF2">
    <property type="entry name" value="AMINO ACID BINDING PROTEIN"/>
    <property type="match status" value="1"/>
</dbReference>
<dbReference type="CDD" id="cd06342">
    <property type="entry name" value="PBP1_ABC_LIVBP-like"/>
    <property type="match status" value="1"/>
</dbReference>
<dbReference type="SUPFAM" id="SSF53822">
    <property type="entry name" value="Periplasmic binding protein-like I"/>
    <property type="match status" value="1"/>
</dbReference>
<comment type="similarity">
    <text evidence="1">Belongs to the leucine-binding protein family.</text>
</comment>
<dbReference type="EMBL" id="CP011409">
    <property type="protein sequence ID" value="AKZ61417.1"/>
    <property type="molecule type" value="Genomic_DNA"/>
</dbReference>
<evidence type="ECO:0000313" key="5">
    <source>
        <dbReference type="Proteomes" id="UP000063429"/>
    </source>
</evidence>
<reference evidence="5" key="1">
    <citation type="journal article" date="2015" name="Genome Announc.">
        <title>Complete Genome Sequence of Herbaspirillum hiltneri N3 (DSM 17495), Isolated from Surface-Sterilized Wheat Roots.</title>
        <authorList>
            <person name="Guizelini D."/>
            <person name="Saizaki P.M."/>
            <person name="Coimbra N.A."/>
            <person name="Weiss V.A."/>
            <person name="Faoro H."/>
            <person name="Sfeir M.Z."/>
            <person name="Baura V.A."/>
            <person name="Monteiro R.A."/>
            <person name="Chubatsu L.S."/>
            <person name="Souza E.M."/>
            <person name="Cruz L.M."/>
            <person name="Pedrosa F.O."/>
            <person name="Raittz R.T."/>
            <person name="Marchaukoski J.N."/>
            <person name="Steffens M.B."/>
        </authorList>
    </citation>
    <scope>NUCLEOTIDE SEQUENCE [LARGE SCALE GENOMIC DNA]</scope>
    <source>
        <strain evidence="5">N3</strain>
    </source>
</reference>
<evidence type="ECO:0000256" key="2">
    <source>
        <dbReference type="ARBA" id="ARBA00022729"/>
    </source>
</evidence>
<evidence type="ECO:0000313" key="4">
    <source>
        <dbReference type="EMBL" id="AKZ61417.1"/>
    </source>
</evidence>
<gene>
    <name evidence="4" type="ORF">F506_00905</name>
</gene>
<evidence type="ECO:0000259" key="3">
    <source>
        <dbReference type="Pfam" id="PF13458"/>
    </source>
</evidence>
<dbReference type="InterPro" id="IPR028081">
    <property type="entry name" value="Leu-bd"/>
</dbReference>
<dbReference type="Pfam" id="PF13458">
    <property type="entry name" value="Peripla_BP_6"/>
    <property type="match status" value="1"/>
</dbReference>
<sequence length="378" mass="41477">MFLLLSWVGLSGFPVPASSQETHEIKVVIGFLAPLSGSNQARGASMINGAQLAIDELNKKAIKVNNTRAVFELIPQDDRFDANAGKLATDYLLKRNLTALVCHSSTVCIATAAQVQAARIPYISVGATNHKFTQLGYDNTFRMFGHSEQGGILFGHYVYDDLKVDRMAVIDDKTPSGTAMADQFSEGFRKAGGLLLGRYSVSDKTSDFNQVLADIKESRADAIFWGGTHLQAANMIVNAKRLGVNTRFLNAMNGMNNRNFLNQVNGAGNIFTLESDQQRDKLPGWKNFEKNYVARFSSSYIDVSSLRAYDTVQTVGEAIRSGNSVDPRKLIEALHAEKFKGLTGVISFDREGNLNDPVFTVYEAQGGDWKIVKALKGR</sequence>
<dbReference type="PANTHER" id="PTHR47151">
    <property type="entry name" value="LEU/ILE/VAL-BINDING ABC TRANSPORTER SUBUNIT"/>
    <property type="match status" value="1"/>
</dbReference>
<feature type="domain" description="Leucine-binding protein" evidence="3">
    <location>
        <begin position="27"/>
        <end position="367"/>
    </location>
</feature>
<accession>A0ABM5UW81</accession>
<organism evidence="4 5">
    <name type="scientific">Herbaspirillum hiltneri N3</name>
    <dbReference type="NCBI Taxonomy" id="1262470"/>
    <lineage>
        <taxon>Bacteria</taxon>
        <taxon>Pseudomonadati</taxon>
        <taxon>Pseudomonadota</taxon>
        <taxon>Betaproteobacteria</taxon>
        <taxon>Burkholderiales</taxon>
        <taxon>Oxalobacteraceae</taxon>
        <taxon>Herbaspirillum</taxon>
    </lineage>
</organism>
<dbReference type="Gene3D" id="3.40.50.2300">
    <property type="match status" value="2"/>
</dbReference>
<dbReference type="InterPro" id="IPR028082">
    <property type="entry name" value="Peripla_BP_I"/>
</dbReference>
<name>A0ABM5UW81_9BURK</name>
<keyword evidence="2" id="KW-0732">Signal</keyword>
<keyword evidence="5" id="KW-1185">Reference proteome</keyword>
<proteinExistence type="inferred from homology"/>